<evidence type="ECO:0000313" key="8">
    <source>
        <dbReference type="EMBL" id="WYJ76296.1"/>
    </source>
</evidence>
<feature type="transmembrane region" description="Helical" evidence="7">
    <location>
        <begin position="55"/>
        <end position="78"/>
    </location>
</feature>
<dbReference type="PRINTS" id="PR00953">
    <property type="entry name" value="TYPE3IMRPROT"/>
</dbReference>
<reference evidence="8 9" key="2">
    <citation type="submission" date="2024-03" db="EMBL/GenBank/DDBJ databases">
        <title>The Genome Sequence of Enterococcus sp. DIV2402.</title>
        <authorList>
            <consortium name="The Broad Institute Genomics Platform"/>
            <consortium name="The Broad Institute Microbial Omics Core"/>
            <consortium name="The Broad Institute Genomic Center for Infectious Diseases"/>
            <person name="Earl A."/>
            <person name="Manson A."/>
            <person name="Gilmore M."/>
            <person name="Schwartman J."/>
            <person name="Shea T."/>
            <person name="Abouelleil A."/>
            <person name="Cao P."/>
            <person name="Chapman S."/>
            <person name="Cusick C."/>
            <person name="Young S."/>
            <person name="Neafsey D."/>
            <person name="Nusbaum C."/>
            <person name="Birren B."/>
        </authorList>
    </citation>
    <scope>NUCLEOTIDE SEQUENCE [LARGE SCALE GENOMIC DNA]</scope>
    <source>
        <strain evidence="8 9">DIV2402</strain>
    </source>
</reference>
<evidence type="ECO:0000256" key="1">
    <source>
        <dbReference type="ARBA" id="ARBA00004651"/>
    </source>
</evidence>
<keyword evidence="5 7" id="KW-1133">Transmembrane helix</keyword>
<comment type="subcellular location">
    <subcellularLocation>
        <location evidence="1">Cell membrane</location>
        <topology evidence="1">Multi-pass membrane protein</topology>
    </subcellularLocation>
</comment>
<keyword evidence="8" id="KW-0282">Flagellum</keyword>
<dbReference type="PANTHER" id="PTHR30065:SF1">
    <property type="entry name" value="SURFACE PRESENTATION OF ANTIGENS PROTEIN SPAR"/>
    <property type="match status" value="1"/>
</dbReference>
<keyword evidence="8" id="KW-0966">Cell projection</keyword>
<protein>
    <submittedName>
        <fullName evidence="8">Flagellar biosynthetic protein FliR</fullName>
    </submittedName>
</protein>
<dbReference type="PANTHER" id="PTHR30065">
    <property type="entry name" value="FLAGELLAR BIOSYNTHETIC PROTEIN FLIR"/>
    <property type="match status" value="1"/>
</dbReference>
<keyword evidence="4 7" id="KW-0812">Transmembrane</keyword>
<evidence type="ECO:0000256" key="3">
    <source>
        <dbReference type="ARBA" id="ARBA00022475"/>
    </source>
</evidence>
<organism evidence="8 9">
    <name type="scientific">Candidatus Enterococcus lowellii</name>
    <dbReference type="NCBI Taxonomy" id="2230877"/>
    <lineage>
        <taxon>Bacteria</taxon>
        <taxon>Bacillati</taxon>
        <taxon>Bacillota</taxon>
        <taxon>Bacilli</taxon>
        <taxon>Lactobacillales</taxon>
        <taxon>Enterococcaceae</taxon>
        <taxon>Enterococcus</taxon>
    </lineage>
</organism>
<dbReference type="RefSeq" id="WP_207942446.1">
    <property type="nucleotide sequence ID" value="NZ_CP147251.1"/>
</dbReference>
<comment type="similarity">
    <text evidence="2">Belongs to the FliR/MopE/SpaR family.</text>
</comment>
<evidence type="ECO:0000256" key="7">
    <source>
        <dbReference type="SAM" id="Phobius"/>
    </source>
</evidence>
<keyword evidence="8" id="KW-0969">Cilium</keyword>
<feature type="transmembrane region" description="Helical" evidence="7">
    <location>
        <begin position="211"/>
        <end position="232"/>
    </location>
</feature>
<dbReference type="InterPro" id="IPR002010">
    <property type="entry name" value="T3SS_IM_R"/>
</dbReference>
<feature type="transmembrane region" description="Helical" evidence="7">
    <location>
        <begin position="177"/>
        <end position="199"/>
    </location>
</feature>
<proteinExistence type="inferred from homology"/>
<evidence type="ECO:0000313" key="9">
    <source>
        <dbReference type="Proteomes" id="UP000664701"/>
    </source>
</evidence>
<feature type="transmembrane region" description="Helical" evidence="7">
    <location>
        <begin position="6"/>
        <end position="24"/>
    </location>
</feature>
<evidence type="ECO:0000256" key="2">
    <source>
        <dbReference type="ARBA" id="ARBA00009772"/>
    </source>
</evidence>
<keyword evidence="6 7" id="KW-0472">Membrane</keyword>
<dbReference type="Pfam" id="PF01311">
    <property type="entry name" value="Bac_export_1"/>
    <property type="match status" value="1"/>
</dbReference>
<gene>
    <name evidence="8" type="ORF">DOK78_000922</name>
</gene>
<evidence type="ECO:0000256" key="4">
    <source>
        <dbReference type="ARBA" id="ARBA00022692"/>
    </source>
</evidence>
<keyword evidence="3" id="KW-1003">Cell membrane</keyword>
<dbReference type="EMBL" id="CP147251">
    <property type="protein sequence ID" value="WYJ76296.1"/>
    <property type="molecule type" value="Genomic_DNA"/>
</dbReference>
<feature type="transmembrane region" description="Helical" evidence="7">
    <location>
        <begin position="119"/>
        <end position="138"/>
    </location>
</feature>
<evidence type="ECO:0000256" key="5">
    <source>
        <dbReference type="ARBA" id="ARBA00022989"/>
    </source>
</evidence>
<keyword evidence="9" id="KW-1185">Reference proteome</keyword>
<dbReference type="Proteomes" id="UP000664701">
    <property type="component" value="Chromosome"/>
</dbReference>
<sequence length="250" mass="27228">MAQIQVFLFVFIRILSFLAVCPVFSQKGVPMMAKAVLGGSFVVGAWPYVEAATTTYPILLFALISVKEVLLGLAMGYVTQLVFTGVEMAGNMIDFQVGFSMGQAFDPTFEMMSSQYGKVYYWLSLAIVFVLDLHHFLIKGMLLSFQLIPLGALPIQGSTVEGIIKLFVGTFEMAVNLAAPLVVGVLVIDVVLGVISRTIPSLNVLMLGMPIKNAVSFALFLLVLPNLVSYLGKKLPEALLFLQEFIQSLS</sequence>
<accession>A0ABZ2SPG5</accession>
<reference evidence="8 9" key="1">
    <citation type="submission" date="2021-03" db="EMBL/GenBank/DDBJ databases">
        <authorList>
            <person name="Gilmore M.S."/>
            <person name="Schwartzman J."/>
            <person name="Van Tyne D."/>
            <person name="Martin M."/>
            <person name="Earl A.M."/>
            <person name="Manson A.L."/>
            <person name="Straub T."/>
            <person name="Salamzade R."/>
            <person name="Saavedra J."/>
            <person name="Lebreton F."/>
            <person name="Prichula J."/>
            <person name="Schaufler K."/>
            <person name="Gaca A."/>
            <person name="Sgardioli B."/>
            <person name="Wagenaar J."/>
            <person name="Strong T."/>
        </authorList>
    </citation>
    <scope>NUCLEOTIDE SEQUENCE [LARGE SCALE GENOMIC DNA]</scope>
    <source>
        <strain evidence="8 9">DIV2402</strain>
    </source>
</reference>
<evidence type="ECO:0000256" key="6">
    <source>
        <dbReference type="ARBA" id="ARBA00023136"/>
    </source>
</evidence>
<name>A0ABZ2SPG5_9ENTE</name>